<evidence type="ECO:0000259" key="2">
    <source>
        <dbReference type="PROSITE" id="PS50878"/>
    </source>
</evidence>
<accession>A0A1C0TVQ8</accession>
<dbReference type="RefSeq" id="WP_065789426.1">
    <property type="nucleotide sequence ID" value="NZ_MAUJ01000001.1"/>
</dbReference>
<gene>
    <name evidence="3" type="ORF">A7985_05570</name>
</gene>
<comment type="caution">
    <text evidence="3">The sequence shown here is derived from an EMBL/GenBank/DDBJ whole genome shotgun (WGS) entry which is preliminary data.</text>
</comment>
<proteinExistence type="inferred from homology"/>
<dbReference type="InterPro" id="IPR043502">
    <property type="entry name" value="DNA/RNA_pol_sf"/>
</dbReference>
<evidence type="ECO:0000313" key="4">
    <source>
        <dbReference type="Proteomes" id="UP000093366"/>
    </source>
</evidence>
<dbReference type="InterPro" id="IPR000477">
    <property type="entry name" value="RT_dom"/>
</dbReference>
<dbReference type="Proteomes" id="UP000093366">
    <property type="component" value="Unassembled WGS sequence"/>
</dbReference>
<organism evidence="3 4">
    <name type="scientific">Pseudoalteromonas luteoviolacea</name>
    <dbReference type="NCBI Taxonomy" id="43657"/>
    <lineage>
        <taxon>Bacteria</taxon>
        <taxon>Pseudomonadati</taxon>
        <taxon>Pseudomonadota</taxon>
        <taxon>Gammaproteobacteria</taxon>
        <taxon>Alteromonadales</taxon>
        <taxon>Pseudoalteromonadaceae</taxon>
        <taxon>Pseudoalteromonas</taxon>
    </lineage>
</organism>
<dbReference type="PANTHER" id="PTHR34047:SF8">
    <property type="entry name" value="PROTEIN YKFC"/>
    <property type="match status" value="1"/>
</dbReference>
<protein>
    <recommendedName>
        <fullName evidence="2">Reverse transcriptase domain-containing protein</fullName>
    </recommendedName>
</protein>
<dbReference type="OrthoDB" id="9793236at2"/>
<dbReference type="PROSITE" id="PS50878">
    <property type="entry name" value="RT_POL"/>
    <property type="match status" value="1"/>
</dbReference>
<comment type="similarity">
    <text evidence="1">Belongs to the bacterial reverse transcriptase family.</text>
</comment>
<dbReference type="InterPro" id="IPR051083">
    <property type="entry name" value="GrpII_Intron_Splice-Mob/Def"/>
</dbReference>
<dbReference type="CDD" id="cd01646">
    <property type="entry name" value="RT_Bac_retron_I"/>
    <property type="match status" value="1"/>
</dbReference>
<name>A0A1C0TVQ8_9GAMM</name>
<feature type="domain" description="Reverse transcriptase" evidence="2">
    <location>
        <begin position="51"/>
        <end position="278"/>
    </location>
</feature>
<dbReference type="EMBL" id="MAUJ01000001">
    <property type="protein sequence ID" value="OCQ23408.1"/>
    <property type="molecule type" value="Genomic_DNA"/>
</dbReference>
<dbReference type="AlphaFoldDB" id="A0A1C0TVQ8"/>
<dbReference type="PANTHER" id="PTHR34047">
    <property type="entry name" value="NUCLEAR INTRON MATURASE 1, MITOCHONDRIAL-RELATED"/>
    <property type="match status" value="1"/>
</dbReference>
<dbReference type="Pfam" id="PF00078">
    <property type="entry name" value="RVT_1"/>
    <property type="match status" value="1"/>
</dbReference>
<evidence type="ECO:0000313" key="3">
    <source>
        <dbReference type="EMBL" id="OCQ23408.1"/>
    </source>
</evidence>
<reference evidence="4" key="1">
    <citation type="submission" date="2016-07" db="EMBL/GenBank/DDBJ databases">
        <authorList>
            <person name="Florea S."/>
            <person name="Webb J.S."/>
            <person name="Jaromczyk J."/>
            <person name="Schardl C.L."/>
        </authorList>
    </citation>
    <scope>NUCLEOTIDE SEQUENCE [LARGE SCALE GENOMIC DNA]</scope>
    <source>
        <strain evidence="4">IPB1</strain>
    </source>
</reference>
<dbReference type="SUPFAM" id="SSF56672">
    <property type="entry name" value="DNA/RNA polymerases"/>
    <property type="match status" value="1"/>
</dbReference>
<sequence>MTAYINFSRNFKKRKLNSTYQDHISSGSAVGLDKVTAERFENTLDQEIDTIIRKVNNETYKFTPYKQKLISKGADSMPRVISIPTYRDRLTLRSLCQTLSETYKAELHLEIPQVKISQVKDNITNRKYSKYIKIDISGYYPSIDHDMLLNILKRKTRKKQLISLIRSAIENPTMAKSSKNRPNNNRGVPQGLSISNILAEIYLFDFDKYFKNLDDIFYTRYVDDILIFCPANKVKAISHKCIEMLKDLSLNPHDLEVEGSKSCSGNLAGNFDYLGYKFSQRKTSLKKQKIERFESSIAAIFTTYSHKVKAAKNVSDLNKALKILEWRLNLRITGCIFNNAKRGWVFYFSQLDDLTLLFQIDATIKKLMRRFNVDKKITPKKLSKAYFEAQRVEKDSHKYIVNFDSFNTNEKKDFLEIYIGKDRLAKKSPQDIDRLFGMRIRKIIEELEQDLDNFS</sequence>
<evidence type="ECO:0000256" key="1">
    <source>
        <dbReference type="ARBA" id="ARBA00034120"/>
    </source>
</evidence>